<evidence type="ECO:0000256" key="4">
    <source>
        <dbReference type="ARBA" id="ARBA00029440"/>
    </source>
</evidence>
<dbReference type="Gene3D" id="3.50.50.60">
    <property type="entry name" value="FAD/NAD(P)-binding domain"/>
    <property type="match status" value="2"/>
</dbReference>
<dbReference type="KEGG" id="pmuc:ING2E5A_2384"/>
<dbReference type="InterPro" id="IPR036188">
    <property type="entry name" value="FAD/NAD-bd_sf"/>
</dbReference>
<dbReference type="RefSeq" id="WP_071137510.1">
    <property type="nucleotide sequence ID" value="NZ_DUQN01000108.1"/>
</dbReference>
<dbReference type="AlphaFoldDB" id="A0A1G4G9E7"/>
<reference evidence="6 7" key="1">
    <citation type="submission" date="2016-08" db="EMBL/GenBank/DDBJ databases">
        <authorList>
            <person name="Seilhamer J.J."/>
        </authorList>
    </citation>
    <scope>NUCLEOTIDE SEQUENCE [LARGE SCALE GENOMIC DNA]</scope>
    <source>
        <strain evidence="6">ING2-E5A</strain>
    </source>
</reference>
<evidence type="ECO:0000256" key="2">
    <source>
        <dbReference type="ARBA" id="ARBA00023002"/>
    </source>
</evidence>
<organism evidence="6 7">
    <name type="scientific">Petrimonas mucosa</name>
    <dbReference type="NCBI Taxonomy" id="1642646"/>
    <lineage>
        <taxon>Bacteria</taxon>
        <taxon>Pseudomonadati</taxon>
        <taxon>Bacteroidota</taxon>
        <taxon>Bacteroidia</taxon>
        <taxon>Bacteroidales</taxon>
        <taxon>Dysgonomonadaceae</taxon>
        <taxon>Petrimonas</taxon>
    </lineage>
</organism>
<keyword evidence="1" id="KW-0028">Amino-acid biosynthesis</keyword>
<evidence type="ECO:0000259" key="5">
    <source>
        <dbReference type="PROSITE" id="PS51379"/>
    </source>
</evidence>
<proteinExistence type="predicted"/>
<dbReference type="EC" id="1.4.1.13" evidence="6"/>
<dbReference type="GO" id="GO:0051536">
    <property type="term" value="F:iron-sulfur cluster binding"/>
    <property type="evidence" value="ECO:0007669"/>
    <property type="project" value="InterPro"/>
</dbReference>
<name>A0A1G4G9E7_9BACT</name>
<dbReference type="GO" id="GO:0016639">
    <property type="term" value="F:oxidoreductase activity, acting on the CH-NH2 group of donors, NAD or NADP as acceptor"/>
    <property type="evidence" value="ECO:0007669"/>
    <property type="project" value="InterPro"/>
</dbReference>
<dbReference type="InterPro" id="IPR023753">
    <property type="entry name" value="FAD/NAD-binding_dom"/>
</dbReference>
<dbReference type="PROSITE" id="PS51379">
    <property type="entry name" value="4FE4S_FER_2"/>
    <property type="match status" value="1"/>
</dbReference>
<dbReference type="InterPro" id="IPR051394">
    <property type="entry name" value="Glutamate_Synthase"/>
</dbReference>
<evidence type="ECO:0000313" key="7">
    <source>
        <dbReference type="Proteomes" id="UP000178485"/>
    </source>
</evidence>
<dbReference type="PANTHER" id="PTHR43100:SF1">
    <property type="entry name" value="GLUTAMATE SYNTHASE [NADPH] SMALL CHAIN"/>
    <property type="match status" value="1"/>
</dbReference>
<sequence length="476" mass="52286">MGNPKAFITIPRKEAGYRPVEERTGDFEEVELTLNQEERKVQASRCMDCGIPFCHWACPLGNRMPEWQDMIYKGKWKEGVEILHETNNFPDFTGRVCPAPCEKSCVLALHEAPVTIRENEASVTEVAFLEGMIKAIPPRHRTGKRVAVVGSGPAGLAIAQQLNRKGHTVTVFEKDRSPGGLLRYGIPNFKLDKKVIDRRLNQLVEEGVLFRTNTEIGKDVSGEELMRNYDAVCLAVGAGKPRDITPVGRDLKGIYFAMDFLSQQNQLVMGEPMSHSERISARGKHVLVIGGGDTGSDCVGTSIRQGAVKVTQIEIMPKPPVGKNPATPWPHSYPNVLKTSSSHEEGCERRWLLNTLEFRGENGNVKEAVVEEISWQKADNGRLTMVGTGNIEVIKADIVFLALGFVHPVHEGLLDELGLEYDVRGNVAVDKESRSSVAKVFATGDAVMGASLVVKAIASGRKVAESVHRMLVEATV</sequence>
<keyword evidence="2 6" id="KW-0560">Oxidoreductase</keyword>
<dbReference type="PANTHER" id="PTHR43100">
    <property type="entry name" value="GLUTAMATE SYNTHASE [NADPH] SMALL CHAIN"/>
    <property type="match status" value="1"/>
</dbReference>
<dbReference type="GO" id="GO:0004355">
    <property type="term" value="F:glutamate synthase (NADPH) activity"/>
    <property type="evidence" value="ECO:0007669"/>
    <property type="project" value="UniProtKB-EC"/>
</dbReference>
<dbReference type="STRING" id="1642646.ING2E5A_2384"/>
<keyword evidence="3" id="KW-0314">Glutamate biosynthesis</keyword>
<dbReference type="InterPro" id="IPR028261">
    <property type="entry name" value="DPD_II"/>
</dbReference>
<dbReference type="SUPFAM" id="SSF46548">
    <property type="entry name" value="alpha-helical ferredoxin"/>
    <property type="match status" value="1"/>
</dbReference>
<dbReference type="PRINTS" id="PR00419">
    <property type="entry name" value="ADXRDTASE"/>
</dbReference>
<dbReference type="InterPro" id="IPR006005">
    <property type="entry name" value="Glut_synth_ssu1"/>
</dbReference>
<dbReference type="Pfam" id="PF07992">
    <property type="entry name" value="Pyr_redox_2"/>
    <property type="match status" value="2"/>
</dbReference>
<dbReference type="InterPro" id="IPR017896">
    <property type="entry name" value="4Fe4S_Fe-S-bd"/>
</dbReference>
<dbReference type="NCBIfam" id="TIGR01317">
    <property type="entry name" value="GOGAT_sm_gam"/>
    <property type="match status" value="1"/>
</dbReference>
<evidence type="ECO:0000313" key="6">
    <source>
        <dbReference type="EMBL" id="SCM59186.1"/>
    </source>
</evidence>
<gene>
    <name evidence="6" type="primary">gltD</name>
    <name evidence="6" type="ORF">ING2E5A_2384</name>
</gene>
<dbReference type="Pfam" id="PF14691">
    <property type="entry name" value="Fer4_20"/>
    <property type="match status" value="1"/>
</dbReference>
<accession>A0A1G4G9E7</accession>
<evidence type="ECO:0000256" key="3">
    <source>
        <dbReference type="ARBA" id="ARBA00023164"/>
    </source>
</evidence>
<dbReference type="Proteomes" id="UP000178485">
    <property type="component" value="Chromosome i"/>
</dbReference>
<dbReference type="EMBL" id="LT608328">
    <property type="protein sequence ID" value="SCM59186.1"/>
    <property type="molecule type" value="Genomic_DNA"/>
</dbReference>
<dbReference type="InterPro" id="IPR009051">
    <property type="entry name" value="Helical_ferredxn"/>
</dbReference>
<dbReference type="SUPFAM" id="SSF51971">
    <property type="entry name" value="Nucleotide-binding domain"/>
    <property type="match status" value="2"/>
</dbReference>
<dbReference type="Gene3D" id="1.10.1060.10">
    <property type="entry name" value="Alpha-helical ferredoxin"/>
    <property type="match status" value="1"/>
</dbReference>
<protein>
    <submittedName>
        <fullName evidence="6">Glutamate synthase [NADPH] small chain</fullName>
        <ecNumber evidence="6">1.4.1.13</ecNumber>
    </submittedName>
</protein>
<evidence type="ECO:0000256" key="1">
    <source>
        <dbReference type="ARBA" id="ARBA00022605"/>
    </source>
</evidence>
<feature type="domain" description="4Fe-4S ferredoxin-type" evidence="5">
    <location>
        <begin position="37"/>
        <end position="68"/>
    </location>
</feature>
<keyword evidence="7" id="KW-1185">Reference proteome</keyword>
<comment type="pathway">
    <text evidence="4">Amino-acid biosynthesis.</text>
</comment>
<dbReference type="GO" id="GO:0006537">
    <property type="term" value="P:glutamate biosynthetic process"/>
    <property type="evidence" value="ECO:0007669"/>
    <property type="project" value="UniProtKB-KW"/>
</dbReference>